<accession>A0AAW1V6W6</accession>
<sequence length="316" mass="36451">MFKTKLEERLNANAFPTLFAPPEVSTVKSGRDSSYSKSETLPVKICSPNLVRTPSVYAVGDLNAQKEVVHSTNKILARLDDSVEDTTCMENRKVHMTCNGDQNRHASQIQSVSKCNVEDLASSLVKKEYDLDKSIDSNDFVDELSDYNVHIGSRELNYLGKECIQPEMVKSEQLDSTHNPMSKIVKTENIFKEASDNIMIKKEIEYMEVTENRNMVVHRLFNERMMWNDHKGIRDFNIGNACIKEEMIEYKQIDSTENQMPKMVENEIDVEEVCDDIIIKKEIEFVDVHEDKHIVDQCLYNEKKIYNPNEPVIETK</sequence>
<proteinExistence type="predicted"/>
<dbReference type="Proteomes" id="UP001431783">
    <property type="component" value="Unassembled WGS sequence"/>
</dbReference>
<dbReference type="EMBL" id="JARQZJ010000127">
    <property type="protein sequence ID" value="KAK9891034.1"/>
    <property type="molecule type" value="Genomic_DNA"/>
</dbReference>
<organism evidence="1 2">
    <name type="scientific">Henosepilachna vigintioctopunctata</name>
    <dbReference type="NCBI Taxonomy" id="420089"/>
    <lineage>
        <taxon>Eukaryota</taxon>
        <taxon>Metazoa</taxon>
        <taxon>Ecdysozoa</taxon>
        <taxon>Arthropoda</taxon>
        <taxon>Hexapoda</taxon>
        <taxon>Insecta</taxon>
        <taxon>Pterygota</taxon>
        <taxon>Neoptera</taxon>
        <taxon>Endopterygota</taxon>
        <taxon>Coleoptera</taxon>
        <taxon>Polyphaga</taxon>
        <taxon>Cucujiformia</taxon>
        <taxon>Coccinelloidea</taxon>
        <taxon>Coccinellidae</taxon>
        <taxon>Epilachninae</taxon>
        <taxon>Epilachnini</taxon>
        <taxon>Henosepilachna</taxon>
    </lineage>
</organism>
<evidence type="ECO:0000313" key="2">
    <source>
        <dbReference type="Proteomes" id="UP001431783"/>
    </source>
</evidence>
<keyword evidence="2" id="KW-1185">Reference proteome</keyword>
<evidence type="ECO:0000313" key="1">
    <source>
        <dbReference type="EMBL" id="KAK9891034.1"/>
    </source>
</evidence>
<gene>
    <name evidence="1" type="ORF">WA026_013364</name>
</gene>
<protein>
    <submittedName>
        <fullName evidence="1">Uncharacterized protein</fullName>
    </submittedName>
</protein>
<reference evidence="1 2" key="1">
    <citation type="submission" date="2023-03" db="EMBL/GenBank/DDBJ databases">
        <title>Genome insight into feeding habits of ladybird beetles.</title>
        <authorList>
            <person name="Li H.-S."/>
            <person name="Huang Y.-H."/>
            <person name="Pang H."/>
        </authorList>
    </citation>
    <scope>NUCLEOTIDE SEQUENCE [LARGE SCALE GENOMIC DNA]</scope>
    <source>
        <strain evidence="1">SYSU_2023b</strain>
        <tissue evidence="1">Whole body</tissue>
    </source>
</reference>
<name>A0AAW1V6W6_9CUCU</name>
<dbReference type="AlphaFoldDB" id="A0AAW1V6W6"/>
<comment type="caution">
    <text evidence="1">The sequence shown here is derived from an EMBL/GenBank/DDBJ whole genome shotgun (WGS) entry which is preliminary data.</text>
</comment>